<dbReference type="InParanoid" id="A0A067MCF7"/>
<name>A0A067MCF7_BOTB1</name>
<accession>A0A067MCF7</accession>
<dbReference type="AlphaFoldDB" id="A0A067MCF7"/>
<evidence type="ECO:0000313" key="2">
    <source>
        <dbReference type="Proteomes" id="UP000027195"/>
    </source>
</evidence>
<keyword evidence="2" id="KW-1185">Reference proteome</keyword>
<protein>
    <submittedName>
        <fullName evidence="1">Uncharacterized protein</fullName>
    </submittedName>
</protein>
<feature type="non-terminal residue" evidence="1">
    <location>
        <position position="63"/>
    </location>
</feature>
<dbReference type="EMBL" id="KL198051">
    <property type="protein sequence ID" value="KDQ12355.1"/>
    <property type="molecule type" value="Genomic_DNA"/>
</dbReference>
<evidence type="ECO:0000313" key="1">
    <source>
        <dbReference type="EMBL" id="KDQ12355.1"/>
    </source>
</evidence>
<reference evidence="2" key="1">
    <citation type="journal article" date="2014" name="Proc. Natl. Acad. Sci. U.S.A.">
        <title>Extensive sampling of basidiomycete genomes demonstrates inadequacy of the white-rot/brown-rot paradigm for wood decay fungi.</title>
        <authorList>
            <person name="Riley R."/>
            <person name="Salamov A.A."/>
            <person name="Brown D.W."/>
            <person name="Nagy L.G."/>
            <person name="Floudas D."/>
            <person name="Held B.W."/>
            <person name="Levasseur A."/>
            <person name="Lombard V."/>
            <person name="Morin E."/>
            <person name="Otillar R."/>
            <person name="Lindquist E.A."/>
            <person name="Sun H."/>
            <person name="LaButti K.M."/>
            <person name="Schmutz J."/>
            <person name="Jabbour D."/>
            <person name="Luo H."/>
            <person name="Baker S.E."/>
            <person name="Pisabarro A.G."/>
            <person name="Walton J.D."/>
            <person name="Blanchette R.A."/>
            <person name="Henrissat B."/>
            <person name="Martin F."/>
            <person name="Cullen D."/>
            <person name="Hibbett D.S."/>
            <person name="Grigoriev I.V."/>
        </authorList>
    </citation>
    <scope>NUCLEOTIDE SEQUENCE [LARGE SCALE GENOMIC DNA]</scope>
    <source>
        <strain evidence="2">FD-172 SS1</strain>
    </source>
</reference>
<gene>
    <name evidence="1" type="ORF">BOTBODRAFT_34651</name>
</gene>
<organism evidence="1 2">
    <name type="scientific">Botryobasidium botryosum (strain FD-172 SS1)</name>
    <dbReference type="NCBI Taxonomy" id="930990"/>
    <lineage>
        <taxon>Eukaryota</taxon>
        <taxon>Fungi</taxon>
        <taxon>Dikarya</taxon>
        <taxon>Basidiomycota</taxon>
        <taxon>Agaricomycotina</taxon>
        <taxon>Agaricomycetes</taxon>
        <taxon>Cantharellales</taxon>
        <taxon>Botryobasidiaceae</taxon>
        <taxon>Botryobasidium</taxon>
    </lineage>
</organism>
<proteinExistence type="predicted"/>
<dbReference type="HOGENOM" id="CLU_2891924_0_0_1"/>
<dbReference type="Proteomes" id="UP000027195">
    <property type="component" value="Unassembled WGS sequence"/>
</dbReference>
<sequence length="63" mass="6999">MILSVPTAFLSSSQGKISRSLQEVRGTDLYKRVLSTTSNHQLTMSRGGFDVEKIHVPQIAYSM</sequence>